<dbReference type="Pfam" id="PF12621">
    <property type="entry name" value="PHM7_ext"/>
    <property type="match status" value="1"/>
</dbReference>
<accession>A0AAD9SW04</accession>
<keyword evidence="7" id="KW-1185">Reference proteome</keyword>
<comment type="caution">
    <text evidence="6">The sequence shown here is derived from an EMBL/GenBank/DDBJ whole genome shotgun (WGS) entry which is preliminary data.</text>
</comment>
<feature type="domain" description="10TM putative phosphate transporter extracellular tail" evidence="4">
    <location>
        <begin position="781"/>
        <end position="867"/>
    </location>
</feature>
<dbReference type="PANTHER" id="PTHR13018:SF53">
    <property type="entry name" value="DUF221 DOMAIN PROTEIN"/>
    <property type="match status" value="1"/>
</dbReference>
<proteinExistence type="predicted"/>
<evidence type="ECO:0000259" key="3">
    <source>
        <dbReference type="Pfam" id="PF02714"/>
    </source>
</evidence>
<feature type="compositionally biased region" description="Polar residues" evidence="1">
    <location>
        <begin position="183"/>
        <end position="214"/>
    </location>
</feature>
<dbReference type="InterPro" id="IPR027815">
    <property type="entry name" value="CSC1/OSCA1-like_cyt"/>
</dbReference>
<evidence type="ECO:0000256" key="2">
    <source>
        <dbReference type="SAM" id="Phobius"/>
    </source>
</evidence>
<dbReference type="Pfam" id="PF02714">
    <property type="entry name" value="RSN1_7TM"/>
    <property type="match status" value="2"/>
</dbReference>
<feature type="region of interest" description="Disordered" evidence="1">
    <location>
        <begin position="699"/>
        <end position="721"/>
    </location>
</feature>
<feature type="domain" description="CSC1/OSCA1-like 7TM region" evidence="3">
    <location>
        <begin position="336"/>
        <end position="543"/>
    </location>
</feature>
<protein>
    <recommendedName>
        <fullName evidence="8">DUF221-domain-containing protein</fullName>
    </recommendedName>
</protein>
<feature type="transmembrane region" description="Helical" evidence="2">
    <location>
        <begin position="563"/>
        <end position="583"/>
    </location>
</feature>
<feature type="compositionally biased region" description="Basic and acidic residues" evidence="1">
    <location>
        <begin position="160"/>
        <end position="171"/>
    </location>
</feature>
<feature type="domain" description="CSC1/OSCA1-like cytosolic" evidence="5">
    <location>
        <begin position="28"/>
        <end position="324"/>
    </location>
</feature>
<dbReference type="Proteomes" id="UP001285354">
    <property type="component" value="Unassembled WGS sequence"/>
</dbReference>
<dbReference type="Pfam" id="PF14703">
    <property type="entry name" value="PHM7_cyt"/>
    <property type="match status" value="1"/>
</dbReference>
<evidence type="ECO:0000256" key="1">
    <source>
        <dbReference type="SAM" id="MobiDB-lite"/>
    </source>
</evidence>
<feature type="transmembrane region" description="Helical" evidence="2">
    <location>
        <begin position="338"/>
        <end position="362"/>
    </location>
</feature>
<dbReference type="InterPro" id="IPR003864">
    <property type="entry name" value="CSC1/OSCA1-like_7TM"/>
</dbReference>
<feature type="transmembrane region" description="Helical" evidence="2">
    <location>
        <begin position="431"/>
        <end position="457"/>
    </location>
</feature>
<sequence length="886" mass="99017">MVARESVYFINIRQAYLLSPHYADRLSSRTVMFTCIPGSILDDKKLRRIFGDAVKNVWIPRDTDALDELVRERNLTANRLERAEIQLIRDAHCAYRKAAQNRHPEIECKPMTAAPRGSDVSDRTDQNVKEIDAAVTIRSASRTRDPTGSLMSPRVSDVSHPTDHNNSKDMHVLVGSDPGSRASYLTNSPRSATNDMISAVSPSSDSTLATSNPGYNGPPPDINGSVAAQWIPASERPYHRPIANYGRRVDTIKWTRTRMKKLTIQINKLRRDYRKGKSRPLPAAFLEFHTQAEAQVAYQTLAHHRANHMQAEIVGISPQEIVWDSMYFRWWEKIIRRFLVQGFVVAMIIFWALPSAAVALIAQVSFLTEKLTFLSFINDLPTAILGLISGLLPAIALSMLMSIVPVVLRACARQAGIATYSRIELFVQNSYFFFQVIQVFLVTTLVSTASTAITGIIKDPMSTPTLLSANLPKASNFYISYFIMQGLAMGASRIVHLGGVIRHQLLRHSGGNPRNIARRYHRLRTIHWGSVFPVFTNMGVIGIPRPFQRKHVSLTPQAITYSLVAPIVLGVAAIGLGLVYVTYRYNLLYIYGSTQDSRGIFYPRALKQTLTGVYLAELCLVGLFALNKAFGPLIITFGLVIATSLVHVSLNDALSPLLFNLPRTLAVEEDLRRAGLSGWMAANLDDGSDAKLEEYPTGYDSDFDPSATEPSGPSHGDQGARVFGPEGTDRLVNTATTTLSTLVSQKLRGTGLPSLLTRLDFWSSWITPDAGIRDPNFLLKFLHPEIFADYHILRDSIPATVRDAAVGYSESVLRDAYSPPSMRERSPRLWIPRDWLGVSAQEVAHTGRVTEITDREAWIDERGRVRVELEGETERWCLREWERVRF</sequence>
<evidence type="ECO:0000313" key="7">
    <source>
        <dbReference type="Proteomes" id="UP001285354"/>
    </source>
</evidence>
<gene>
    <name evidence="6" type="ORF">QTJ16_006783</name>
</gene>
<keyword evidence="2" id="KW-0812">Transmembrane</keyword>
<feature type="transmembrane region" description="Helical" evidence="2">
    <location>
        <begin position="522"/>
        <end position="543"/>
    </location>
</feature>
<feature type="transmembrane region" description="Helical" evidence="2">
    <location>
        <begin position="630"/>
        <end position="650"/>
    </location>
</feature>
<feature type="transmembrane region" description="Helical" evidence="2">
    <location>
        <begin position="382"/>
        <end position="410"/>
    </location>
</feature>
<name>A0AAD9SW04_9HELO</name>
<keyword evidence="2" id="KW-0472">Membrane</keyword>
<evidence type="ECO:0000259" key="5">
    <source>
        <dbReference type="Pfam" id="PF14703"/>
    </source>
</evidence>
<reference evidence="6" key="1">
    <citation type="submission" date="2023-06" db="EMBL/GenBank/DDBJ databases">
        <title>Draft genome of Marssonina rosae.</title>
        <authorList>
            <person name="Cheng Q."/>
        </authorList>
    </citation>
    <scope>NUCLEOTIDE SEQUENCE</scope>
    <source>
        <strain evidence="6">R4</strain>
    </source>
</reference>
<feature type="transmembrane region" description="Helical" evidence="2">
    <location>
        <begin position="477"/>
        <end position="501"/>
    </location>
</feature>
<dbReference type="InterPro" id="IPR045122">
    <property type="entry name" value="Csc1-like"/>
</dbReference>
<evidence type="ECO:0000313" key="6">
    <source>
        <dbReference type="EMBL" id="KAK2624149.1"/>
    </source>
</evidence>
<dbReference type="GO" id="GO:0005227">
    <property type="term" value="F:calcium-activated cation channel activity"/>
    <property type="evidence" value="ECO:0007669"/>
    <property type="project" value="InterPro"/>
</dbReference>
<evidence type="ECO:0000259" key="4">
    <source>
        <dbReference type="Pfam" id="PF12621"/>
    </source>
</evidence>
<keyword evidence="2" id="KW-1133">Transmembrane helix</keyword>
<dbReference type="AlphaFoldDB" id="A0AAD9SW04"/>
<dbReference type="PANTHER" id="PTHR13018">
    <property type="entry name" value="PROBABLE MEMBRANE PROTEIN DUF221-RELATED"/>
    <property type="match status" value="1"/>
</dbReference>
<dbReference type="GO" id="GO:0005886">
    <property type="term" value="C:plasma membrane"/>
    <property type="evidence" value="ECO:0007669"/>
    <property type="project" value="TreeGrafter"/>
</dbReference>
<evidence type="ECO:0008006" key="8">
    <source>
        <dbReference type="Google" id="ProtNLM"/>
    </source>
</evidence>
<organism evidence="6 7">
    <name type="scientific">Diplocarpon rosae</name>
    <dbReference type="NCBI Taxonomy" id="946125"/>
    <lineage>
        <taxon>Eukaryota</taxon>
        <taxon>Fungi</taxon>
        <taxon>Dikarya</taxon>
        <taxon>Ascomycota</taxon>
        <taxon>Pezizomycotina</taxon>
        <taxon>Leotiomycetes</taxon>
        <taxon>Helotiales</taxon>
        <taxon>Drepanopezizaceae</taxon>
        <taxon>Diplocarpon</taxon>
    </lineage>
</organism>
<feature type="region of interest" description="Disordered" evidence="1">
    <location>
        <begin position="141"/>
        <end position="215"/>
    </location>
</feature>
<dbReference type="EMBL" id="JAUBYV010000011">
    <property type="protein sequence ID" value="KAK2624149.1"/>
    <property type="molecule type" value="Genomic_DNA"/>
</dbReference>
<feature type="domain" description="CSC1/OSCA1-like 7TM region" evidence="3">
    <location>
        <begin position="558"/>
        <end position="624"/>
    </location>
</feature>
<dbReference type="InterPro" id="IPR022257">
    <property type="entry name" value="PHM7_ext"/>
</dbReference>